<feature type="binding site" evidence="8">
    <location>
        <begin position="18"/>
        <end position="19"/>
    </location>
    <ligand>
        <name>ATP</name>
        <dbReference type="ChEBI" id="CHEBI:30616"/>
    </ligand>
</feature>
<dbReference type="InterPro" id="IPR050203">
    <property type="entry name" value="Trp-tRNA_synthetase"/>
</dbReference>
<comment type="subcellular location">
    <subcellularLocation>
        <location evidence="8">Cytoplasm</location>
    </subcellularLocation>
</comment>
<evidence type="ECO:0000256" key="1">
    <source>
        <dbReference type="ARBA" id="ARBA00005594"/>
    </source>
</evidence>
<dbReference type="PANTHER" id="PTHR43766">
    <property type="entry name" value="TRYPTOPHAN--TRNA LIGASE, MITOCHONDRIAL"/>
    <property type="match status" value="1"/>
</dbReference>
<comment type="subunit">
    <text evidence="8">Homodimer.</text>
</comment>
<evidence type="ECO:0000313" key="10">
    <source>
        <dbReference type="EMBL" id="WPY00686.1"/>
    </source>
</evidence>
<organism evidence="10 11">
    <name type="scientific">Candidatus Trichorickettsia mobilis</name>
    <dbReference type="NCBI Taxonomy" id="1346319"/>
    <lineage>
        <taxon>Bacteria</taxon>
        <taxon>Pseudomonadati</taxon>
        <taxon>Pseudomonadota</taxon>
        <taxon>Alphaproteobacteria</taxon>
        <taxon>Rickettsiales</taxon>
        <taxon>Rickettsiaceae</taxon>
        <taxon>Rickettsieae</taxon>
        <taxon>Candidatus Trichorickettsia</taxon>
    </lineage>
</organism>
<reference evidence="10 11" key="1">
    <citation type="submission" date="2022-10" db="EMBL/GenBank/DDBJ databases">
        <title>Host association and intracellularity evolved multiple times independently in the Rickettsiales.</title>
        <authorList>
            <person name="Castelli M."/>
            <person name="Nardi T."/>
            <person name="Gammuto L."/>
            <person name="Bellinzona G."/>
            <person name="Sabaneyeva E."/>
            <person name="Potekhin A."/>
            <person name="Serra V."/>
            <person name="Petroni G."/>
            <person name="Sassera D."/>
        </authorList>
    </citation>
    <scope>NUCLEOTIDE SEQUENCE [LARGE SCALE GENOMIC DNA]</scope>
    <source>
        <strain evidence="10 11">Kr 154-4</strain>
    </source>
</reference>
<keyword evidence="8" id="KW-0963">Cytoplasm</keyword>
<keyword evidence="5 8" id="KW-0648">Protein biosynthesis</keyword>
<evidence type="ECO:0000256" key="8">
    <source>
        <dbReference type="HAMAP-Rule" id="MF_00140"/>
    </source>
</evidence>
<dbReference type="InterPro" id="IPR024109">
    <property type="entry name" value="Trp-tRNA-ligase_bac-type"/>
</dbReference>
<proteinExistence type="inferred from homology"/>
<feature type="short sequence motif" description="'HIGH' region" evidence="8">
    <location>
        <begin position="11"/>
        <end position="19"/>
    </location>
</feature>
<dbReference type="Pfam" id="PF00579">
    <property type="entry name" value="tRNA-synt_1b"/>
    <property type="match status" value="1"/>
</dbReference>
<dbReference type="InterPro" id="IPR014729">
    <property type="entry name" value="Rossmann-like_a/b/a_fold"/>
</dbReference>
<dbReference type="SUPFAM" id="SSF52374">
    <property type="entry name" value="Nucleotidylyl transferase"/>
    <property type="match status" value="1"/>
</dbReference>
<dbReference type="GO" id="GO:0016874">
    <property type="term" value="F:ligase activity"/>
    <property type="evidence" value="ECO:0007669"/>
    <property type="project" value="UniProtKB-KW"/>
</dbReference>
<keyword evidence="6 8" id="KW-0030">Aminoacyl-tRNA synthetase</keyword>
<dbReference type="PRINTS" id="PR01039">
    <property type="entry name" value="TRNASYNTHTRP"/>
</dbReference>
<evidence type="ECO:0000256" key="4">
    <source>
        <dbReference type="ARBA" id="ARBA00022840"/>
    </source>
</evidence>
<gene>
    <name evidence="8" type="primary">trpS</name>
    <name evidence="10" type="ORF">Trichorick_00570</name>
</gene>
<dbReference type="CDD" id="cd00806">
    <property type="entry name" value="TrpRS_core"/>
    <property type="match status" value="1"/>
</dbReference>
<evidence type="ECO:0000256" key="3">
    <source>
        <dbReference type="ARBA" id="ARBA00022741"/>
    </source>
</evidence>
<dbReference type="EMBL" id="CP112932">
    <property type="protein sequence ID" value="WPY00686.1"/>
    <property type="molecule type" value="Genomic_DNA"/>
</dbReference>
<keyword evidence="4 8" id="KW-0067">ATP-binding</keyword>
<feature type="binding site" evidence="8">
    <location>
        <begin position="146"/>
        <end position="148"/>
    </location>
    <ligand>
        <name>ATP</name>
        <dbReference type="ChEBI" id="CHEBI:30616"/>
    </ligand>
</feature>
<dbReference type="PANTHER" id="PTHR43766:SF1">
    <property type="entry name" value="TRYPTOPHAN--TRNA LIGASE, MITOCHONDRIAL"/>
    <property type="match status" value="1"/>
</dbReference>
<evidence type="ECO:0000256" key="6">
    <source>
        <dbReference type="ARBA" id="ARBA00023146"/>
    </source>
</evidence>
<dbReference type="Gene3D" id="1.10.240.10">
    <property type="entry name" value="Tyrosyl-Transfer RNA Synthetase"/>
    <property type="match status" value="1"/>
</dbReference>
<keyword evidence="11" id="KW-1185">Reference proteome</keyword>
<protein>
    <recommendedName>
        <fullName evidence="8">Tryptophan--tRNA ligase</fullName>
        <ecNumber evidence="8">6.1.1.2</ecNumber>
    </recommendedName>
    <alternativeName>
        <fullName evidence="8">Tryptophanyl-tRNA synthetase</fullName>
        <shortName evidence="8">TrpRS</shortName>
    </alternativeName>
</protein>
<name>A0ABZ0UT41_9RICK</name>
<feature type="binding site" evidence="8">
    <location>
        <begin position="10"/>
        <end position="12"/>
    </location>
    <ligand>
        <name>ATP</name>
        <dbReference type="ChEBI" id="CHEBI:30616"/>
    </ligand>
</feature>
<dbReference type="RefSeq" id="WP_323738735.1">
    <property type="nucleotide sequence ID" value="NZ_CP112932.1"/>
</dbReference>
<dbReference type="Proteomes" id="UP001326613">
    <property type="component" value="Chromosome"/>
</dbReference>
<evidence type="ECO:0000256" key="2">
    <source>
        <dbReference type="ARBA" id="ARBA00022598"/>
    </source>
</evidence>
<feature type="short sequence motif" description="'KMSKS' region" evidence="8">
    <location>
        <begin position="195"/>
        <end position="199"/>
    </location>
</feature>
<dbReference type="EC" id="6.1.1.2" evidence="8"/>
<comment type="similarity">
    <text evidence="1 8 9">Belongs to the class-I aminoacyl-tRNA synthetase family.</text>
</comment>
<dbReference type="InterPro" id="IPR002305">
    <property type="entry name" value="aa-tRNA-synth_Ic"/>
</dbReference>
<dbReference type="NCBIfam" id="TIGR00233">
    <property type="entry name" value="trpS"/>
    <property type="match status" value="1"/>
</dbReference>
<dbReference type="HAMAP" id="MF_00140_B">
    <property type="entry name" value="Trp_tRNA_synth_B"/>
    <property type="match status" value="1"/>
</dbReference>
<comment type="function">
    <text evidence="8">Catalyzes the attachment of tryptophan to tRNA(Trp).</text>
</comment>
<sequence>MKKTVVSGAQSSGNLHLGNYLGAIIHWVRMQHDPSYECFFFLADLHAITIDRPPLELRSSVLSSAALYLASGLGSSNIFMQSSVREHTELAWILNCITPIGWLKRMTQFKDKAGKDQDGANLGLFSYPVLMAADILLYNADFVPVGDDQKQHLELTRDIAGIVNRKFGQSVFKLPEPLIQGTSTRVMSLRDGRAKMSKSDPSDFSRINLSDTTDQIYQKIKKAKTDSISEISYDSDTRPEIANLINIYSSLSGNKIEQILAQYQGTGCAKFKNDLAELIITSLGPINKSYNDLMNNQDYLLKMLQDGAATASNVAAATMSKVKELFGFV</sequence>
<dbReference type="InterPro" id="IPR002306">
    <property type="entry name" value="Trp-tRNA-ligase"/>
</dbReference>
<evidence type="ECO:0000256" key="5">
    <source>
        <dbReference type="ARBA" id="ARBA00022917"/>
    </source>
</evidence>
<evidence type="ECO:0000256" key="7">
    <source>
        <dbReference type="ARBA" id="ARBA00049929"/>
    </source>
</evidence>
<comment type="catalytic activity">
    <reaction evidence="7 8">
        <text>tRNA(Trp) + L-tryptophan + ATP = L-tryptophyl-tRNA(Trp) + AMP + diphosphate + H(+)</text>
        <dbReference type="Rhea" id="RHEA:24080"/>
        <dbReference type="Rhea" id="RHEA-COMP:9671"/>
        <dbReference type="Rhea" id="RHEA-COMP:9705"/>
        <dbReference type="ChEBI" id="CHEBI:15378"/>
        <dbReference type="ChEBI" id="CHEBI:30616"/>
        <dbReference type="ChEBI" id="CHEBI:33019"/>
        <dbReference type="ChEBI" id="CHEBI:57912"/>
        <dbReference type="ChEBI" id="CHEBI:78442"/>
        <dbReference type="ChEBI" id="CHEBI:78535"/>
        <dbReference type="ChEBI" id="CHEBI:456215"/>
        <dbReference type="EC" id="6.1.1.2"/>
    </reaction>
</comment>
<evidence type="ECO:0000256" key="9">
    <source>
        <dbReference type="RuleBase" id="RU363036"/>
    </source>
</evidence>
<evidence type="ECO:0000313" key="11">
    <source>
        <dbReference type="Proteomes" id="UP001326613"/>
    </source>
</evidence>
<feature type="binding site" evidence="8">
    <location>
        <position position="186"/>
    </location>
    <ligand>
        <name>ATP</name>
        <dbReference type="ChEBI" id="CHEBI:30616"/>
    </ligand>
</feature>
<accession>A0ABZ0UT41</accession>
<feature type="binding site" evidence="8">
    <location>
        <begin position="195"/>
        <end position="199"/>
    </location>
    <ligand>
        <name>ATP</name>
        <dbReference type="ChEBI" id="CHEBI:30616"/>
    </ligand>
</feature>
<dbReference type="Gene3D" id="3.40.50.620">
    <property type="entry name" value="HUPs"/>
    <property type="match status" value="1"/>
</dbReference>
<keyword evidence="2 8" id="KW-0436">Ligase</keyword>
<feature type="binding site" evidence="8">
    <location>
        <position position="134"/>
    </location>
    <ligand>
        <name>L-tryptophan</name>
        <dbReference type="ChEBI" id="CHEBI:57912"/>
    </ligand>
</feature>
<keyword evidence="3 8" id="KW-0547">Nucleotide-binding</keyword>